<evidence type="ECO:0008006" key="3">
    <source>
        <dbReference type="Google" id="ProtNLM"/>
    </source>
</evidence>
<evidence type="ECO:0000313" key="2">
    <source>
        <dbReference type="Proteomes" id="UP000271678"/>
    </source>
</evidence>
<organism evidence="1 2">
    <name type="scientific">Flexivirga caeni</name>
    <dbReference type="NCBI Taxonomy" id="2294115"/>
    <lineage>
        <taxon>Bacteria</taxon>
        <taxon>Bacillati</taxon>
        <taxon>Actinomycetota</taxon>
        <taxon>Actinomycetes</taxon>
        <taxon>Micrococcales</taxon>
        <taxon>Dermacoccaceae</taxon>
        <taxon>Flexivirga</taxon>
    </lineage>
</organism>
<dbReference type="AlphaFoldDB" id="A0A3M9MF79"/>
<dbReference type="SUPFAM" id="SSF46894">
    <property type="entry name" value="C-terminal effector domain of the bipartite response regulators"/>
    <property type="match status" value="1"/>
</dbReference>
<gene>
    <name evidence="1" type="ORF">EFY87_04335</name>
</gene>
<dbReference type="GO" id="GO:0003677">
    <property type="term" value="F:DNA binding"/>
    <property type="evidence" value="ECO:0007669"/>
    <property type="project" value="InterPro"/>
</dbReference>
<keyword evidence="2" id="KW-1185">Reference proteome</keyword>
<dbReference type="EMBL" id="RJJQ01000003">
    <property type="protein sequence ID" value="RNI24210.1"/>
    <property type="molecule type" value="Genomic_DNA"/>
</dbReference>
<dbReference type="InterPro" id="IPR016032">
    <property type="entry name" value="Sig_transdc_resp-reg_C-effctor"/>
</dbReference>
<sequence>MARGREIYIVHSSPVVAHAIEDSLRAAGRSVSHIAYSWVQFVSRWDFSAAVVVFDAYLDDHVPLSLKVRALYDVGSSAVVIGELDERLWRRTMIEGGQRWLTPASEPDAVAAEIVAVASGERAARPERAEPHLTDRELQIMAAYTSRRAPTAKSLARSFGISIDTARSHLRSGRRKYENAGIDVGSRARLQQAMIADGYIVDIDRWSALARW</sequence>
<name>A0A3M9MF79_9MICO</name>
<dbReference type="GO" id="GO:0006355">
    <property type="term" value="P:regulation of DNA-templated transcription"/>
    <property type="evidence" value="ECO:0007669"/>
    <property type="project" value="InterPro"/>
</dbReference>
<dbReference type="OrthoDB" id="4860622at2"/>
<evidence type="ECO:0000313" key="1">
    <source>
        <dbReference type="EMBL" id="RNI24210.1"/>
    </source>
</evidence>
<dbReference type="Gene3D" id="1.10.10.10">
    <property type="entry name" value="Winged helix-like DNA-binding domain superfamily/Winged helix DNA-binding domain"/>
    <property type="match status" value="1"/>
</dbReference>
<comment type="caution">
    <text evidence="1">The sequence shown here is derived from an EMBL/GenBank/DDBJ whole genome shotgun (WGS) entry which is preliminary data.</text>
</comment>
<reference evidence="1 2" key="1">
    <citation type="submission" date="2018-11" db="EMBL/GenBank/DDBJ databases">
        <title>Draft genome of Simplicispira Flexivirga sp. BO-16.</title>
        <authorList>
            <person name="Im W.T."/>
        </authorList>
    </citation>
    <scope>NUCLEOTIDE SEQUENCE [LARGE SCALE GENOMIC DNA]</scope>
    <source>
        <strain evidence="1 2">BO-16</strain>
    </source>
</reference>
<accession>A0A3M9MF79</accession>
<dbReference type="RefSeq" id="WP_123270254.1">
    <property type="nucleotide sequence ID" value="NZ_RJJQ01000003.1"/>
</dbReference>
<proteinExistence type="predicted"/>
<dbReference type="InterPro" id="IPR036388">
    <property type="entry name" value="WH-like_DNA-bd_sf"/>
</dbReference>
<dbReference type="Proteomes" id="UP000271678">
    <property type="component" value="Unassembled WGS sequence"/>
</dbReference>
<protein>
    <recommendedName>
        <fullName evidence="3">DNA-binding response regulator</fullName>
    </recommendedName>
</protein>